<reference evidence="1 2" key="1">
    <citation type="submission" date="2024-07" db="EMBL/GenBank/DDBJ databases">
        <title>Section-level genome sequencing and comparative genomics of Aspergillus sections Usti and Cavernicolus.</title>
        <authorList>
            <consortium name="Lawrence Berkeley National Laboratory"/>
            <person name="Nybo J.L."/>
            <person name="Vesth T.C."/>
            <person name="Theobald S."/>
            <person name="Frisvad J.C."/>
            <person name="Larsen T.O."/>
            <person name="Kjaerboelling I."/>
            <person name="Rothschild-Mancinelli K."/>
            <person name="Lyhne E.K."/>
            <person name="Kogle M.E."/>
            <person name="Barry K."/>
            <person name="Clum A."/>
            <person name="Na H."/>
            <person name="Ledsgaard L."/>
            <person name="Lin J."/>
            <person name="Lipzen A."/>
            <person name="Kuo A."/>
            <person name="Riley R."/>
            <person name="Mondo S."/>
            <person name="Labutti K."/>
            <person name="Haridas S."/>
            <person name="Pangalinan J."/>
            <person name="Salamov A.A."/>
            <person name="Simmons B.A."/>
            <person name="Magnuson J.K."/>
            <person name="Chen J."/>
            <person name="Drula E."/>
            <person name="Henrissat B."/>
            <person name="Wiebenga A."/>
            <person name="Lubbers R.J."/>
            <person name="Gomes A.C."/>
            <person name="Makela M.R."/>
            <person name="Stajich J."/>
            <person name="Grigoriev I.V."/>
            <person name="Mortensen U.H."/>
            <person name="De Vries R.P."/>
            <person name="Baker S.E."/>
            <person name="Andersen M.R."/>
        </authorList>
    </citation>
    <scope>NUCLEOTIDE SEQUENCE [LARGE SCALE GENOMIC DNA]</scope>
    <source>
        <strain evidence="1 2">CBS 123904</strain>
    </source>
</reference>
<organism evidence="1 2">
    <name type="scientific">Aspergillus pseudoustus</name>
    <dbReference type="NCBI Taxonomy" id="1810923"/>
    <lineage>
        <taxon>Eukaryota</taxon>
        <taxon>Fungi</taxon>
        <taxon>Dikarya</taxon>
        <taxon>Ascomycota</taxon>
        <taxon>Pezizomycotina</taxon>
        <taxon>Eurotiomycetes</taxon>
        <taxon>Eurotiomycetidae</taxon>
        <taxon>Eurotiales</taxon>
        <taxon>Aspergillaceae</taxon>
        <taxon>Aspergillus</taxon>
        <taxon>Aspergillus subgen. Nidulantes</taxon>
    </lineage>
</organism>
<evidence type="ECO:0008006" key="3">
    <source>
        <dbReference type="Google" id="ProtNLM"/>
    </source>
</evidence>
<keyword evidence="2" id="KW-1185">Reference proteome</keyword>
<evidence type="ECO:0000313" key="1">
    <source>
        <dbReference type="EMBL" id="KAL2842162.1"/>
    </source>
</evidence>
<gene>
    <name evidence="1" type="ORF">BJY01DRAFT_216839</name>
</gene>
<name>A0ABR4JQU6_9EURO</name>
<sequence length="165" mass="18876">MGLDFRTCKRYSEHITLWLASSLSDNVIRAMEADPQRPVMADDYITKLKRVVFRFAYQNPRLVYEDALGIDRREYASIERFVKALRSKVALSNKVNAPSDHIAPAMALALLLNGINREMPEYVRDKIPTLPVDYSHSFEEATFLTICGEVMDEAKARNPTTQPEH</sequence>
<dbReference type="EMBL" id="JBFXLU010000102">
    <property type="protein sequence ID" value="KAL2842162.1"/>
    <property type="molecule type" value="Genomic_DNA"/>
</dbReference>
<comment type="caution">
    <text evidence="1">The sequence shown here is derived from an EMBL/GenBank/DDBJ whole genome shotgun (WGS) entry which is preliminary data.</text>
</comment>
<proteinExistence type="predicted"/>
<evidence type="ECO:0000313" key="2">
    <source>
        <dbReference type="Proteomes" id="UP001610446"/>
    </source>
</evidence>
<dbReference type="Proteomes" id="UP001610446">
    <property type="component" value="Unassembled WGS sequence"/>
</dbReference>
<protein>
    <recommendedName>
        <fullName evidence="3">Cytochrome P450</fullName>
    </recommendedName>
</protein>
<accession>A0ABR4JQU6</accession>